<evidence type="ECO:0000259" key="6">
    <source>
        <dbReference type="PROSITE" id="PS50850"/>
    </source>
</evidence>
<evidence type="ECO:0000256" key="4">
    <source>
        <dbReference type="ARBA" id="ARBA00023136"/>
    </source>
</evidence>
<feature type="transmembrane region" description="Helical" evidence="5">
    <location>
        <begin position="108"/>
        <end position="127"/>
    </location>
</feature>
<keyword evidence="3 5" id="KW-1133">Transmembrane helix</keyword>
<dbReference type="PROSITE" id="PS50850">
    <property type="entry name" value="MFS"/>
    <property type="match status" value="1"/>
</dbReference>
<organism evidence="7 8">
    <name type="scientific">Aureobasidium melanogenum</name>
    <name type="common">Aureobasidium pullulans var. melanogenum</name>
    <dbReference type="NCBI Taxonomy" id="46634"/>
    <lineage>
        <taxon>Eukaryota</taxon>
        <taxon>Fungi</taxon>
        <taxon>Dikarya</taxon>
        <taxon>Ascomycota</taxon>
        <taxon>Pezizomycotina</taxon>
        <taxon>Dothideomycetes</taxon>
        <taxon>Dothideomycetidae</taxon>
        <taxon>Dothideales</taxon>
        <taxon>Saccotheciaceae</taxon>
        <taxon>Aureobasidium</taxon>
    </lineage>
</organism>
<evidence type="ECO:0000256" key="1">
    <source>
        <dbReference type="ARBA" id="ARBA00004141"/>
    </source>
</evidence>
<accession>A0A9P8K343</accession>
<dbReference type="Pfam" id="PF07690">
    <property type="entry name" value="MFS_1"/>
    <property type="match status" value="1"/>
</dbReference>
<dbReference type="AlphaFoldDB" id="A0A9P8K343"/>
<keyword evidence="4 5" id="KW-0472">Membrane</keyword>
<evidence type="ECO:0000313" key="7">
    <source>
        <dbReference type="EMBL" id="KAH0212848.1"/>
    </source>
</evidence>
<sequence length="636" mass="70175">MSTTNEPADPIAQGIWPTAKQSWSDLFKWKQRVVVYNESGETTTEWQTPPKLVNPFSLMAQLTAMNWVFFIVGLAAWTADAFDFHALSIQTVKLAKYYKVTKTDISEAITLTLLLRSVGAAMFGFAGDKWGRKWPMVANMIILGLLQIATIYSKTFNQFLAVRSLFGLFMGGVYGNSIAMALENCPTDARGLMSGILQQGYSMGYVFAACANLGVGGAVETWKIVFWIAAGLSIGVGLIRCCFPESKQFLESRKNGNKRAPGAFWQETKLMLAQQWKMCIYCIILMTWFNYYSHTSQDSYTTFMLTQKGLNNDGASRASILMKTGACVGGTIIGYLSQFVGRRRAIVVAALVSMCLIPAWILPRGEGSLSASGFMMQFFVQGAWGVIPIHLNELAPPAFRSSFPGITYQLGNMISSPSAQIVNAIAESNFVSGPNGKRVEAYGPVMGIATAIIAAGIAVTTALGPEKRGRSFEVPVQIDMMQAKDIEEGRDSMDKNIVREERIERTETNLGTPLQIANSSTAVDREFYDFYRTSRGEFTPPGSAPDVTTGRTITSDLKFMNCYPFNDIEPISPRPLLFISVNNARSREFSANPYARAAEPKDFIWVPGAGHVDLYDRVDLIIFARLFDFFRSTLSA</sequence>
<feature type="transmembrane region" description="Helical" evidence="5">
    <location>
        <begin position="224"/>
        <end position="243"/>
    </location>
</feature>
<reference evidence="7" key="1">
    <citation type="journal article" date="2021" name="J Fungi (Basel)">
        <title>Virulence traits and population genomics of the black yeast Aureobasidium melanogenum.</title>
        <authorList>
            <person name="Cernosa A."/>
            <person name="Sun X."/>
            <person name="Gostincar C."/>
            <person name="Fang C."/>
            <person name="Gunde-Cimerman N."/>
            <person name="Song Z."/>
        </authorList>
    </citation>
    <scope>NUCLEOTIDE SEQUENCE</scope>
    <source>
        <strain evidence="7">EXF-8016</strain>
    </source>
</reference>
<feature type="transmembrane region" description="Helical" evidence="5">
    <location>
        <begin position="134"/>
        <end position="153"/>
    </location>
</feature>
<dbReference type="SUPFAM" id="SSF103473">
    <property type="entry name" value="MFS general substrate transporter"/>
    <property type="match status" value="1"/>
</dbReference>
<evidence type="ECO:0000256" key="5">
    <source>
        <dbReference type="SAM" id="Phobius"/>
    </source>
</evidence>
<protein>
    <submittedName>
        <fullName evidence="7">Carboxylic acid transport protein</fullName>
    </submittedName>
</protein>
<evidence type="ECO:0000256" key="2">
    <source>
        <dbReference type="ARBA" id="ARBA00022692"/>
    </source>
</evidence>
<dbReference type="InterPro" id="IPR029058">
    <property type="entry name" value="AB_hydrolase_fold"/>
</dbReference>
<dbReference type="SUPFAM" id="SSF53474">
    <property type="entry name" value="alpha/beta-Hydrolases"/>
    <property type="match status" value="1"/>
</dbReference>
<dbReference type="EMBL" id="JAHFYH010000106">
    <property type="protein sequence ID" value="KAH0212848.1"/>
    <property type="molecule type" value="Genomic_DNA"/>
</dbReference>
<dbReference type="InterPro" id="IPR020846">
    <property type="entry name" value="MFS_dom"/>
</dbReference>
<feature type="transmembrane region" description="Helical" evidence="5">
    <location>
        <begin position="200"/>
        <end position="218"/>
    </location>
</feature>
<dbReference type="PANTHER" id="PTHR23508">
    <property type="entry name" value="CARBOXYLIC ACID TRANSPORTER PROTEIN HOMOLOG"/>
    <property type="match status" value="1"/>
</dbReference>
<feature type="non-terminal residue" evidence="7">
    <location>
        <position position="636"/>
    </location>
</feature>
<feature type="domain" description="Major facilitator superfamily (MFS) profile" evidence="6">
    <location>
        <begin position="69"/>
        <end position="468"/>
    </location>
</feature>
<feature type="transmembrane region" description="Helical" evidence="5">
    <location>
        <begin position="67"/>
        <end position="88"/>
    </location>
</feature>
<dbReference type="Gene3D" id="1.20.1250.20">
    <property type="entry name" value="MFS general substrate transporter like domains"/>
    <property type="match status" value="2"/>
</dbReference>
<dbReference type="InterPro" id="IPR011701">
    <property type="entry name" value="MFS"/>
</dbReference>
<name>A0A9P8K343_AURME</name>
<dbReference type="Gene3D" id="3.40.50.1820">
    <property type="entry name" value="alpha/beta hydrolase"/>
    <property type="match status" value="1"/>
</dbReference>
<feature type="transmembrane region" description="Helical" evidence="5">
    <location>
        <begin position="159"/>
        <end position="179"/>
    </location>
</feature>
<evidence type="ECO:0000256" key="3">
    <source>
        <dbReference type="ARBA" id="ARBA00022989"/>
    </source>
</evidence>
<reference evidence="7" key="2">
    <citation type="submission" date="2021-08" db="EMBL/GenBank/DDBJ databases">
        <authorList>
            <person name="Gostincar C."/>
            <person name="Sun X."/>
            <person name="Song Z."/>
            <person name="Gunde-Cimerman N."/>
        </authorList>
    </citation>
    <scope>NUCLEOTIDE SEQUENCE</scope>
    <source>
        <strain evidence="7">EXF-8016</strain>
    </source>
</reference>
<dbReference type="FunFam" id="1.20.1250.20:FF:000465">
    <property type="entry name" value="Carboxylic acid transporter protein homolog"/>
    <property type="match status" value="1"/>
</dbReference>
<dbReference type="InterPro" id="IPR036259">
    <property type="entry name" value="MFS_trans_sf"/>
</dbReference>
<evidence type="ECO:0000313" key="8">
    <source>
        <dbReference type="Proteomes" id="UP000767238"/>
    </source>
</evidence>
<dbReference type="Proteomes" id="UP000767238">
    <property type="component" value="Unassembled WGS sequence"/>
</dbReference>
<feature type="transmembrane region" description="Helical" evidence="5">
    <location>
        <begin position="441"/>
        <end position="463"/>
    </location>
</feature>
<dbReference type="GO" id="GO:0046943">
    <property type="term" value="F:carboxylic acid transmembrane transporter activity"/>
    <property type="evidence" value="ECO:0007669"/>
    <property type="project" value="TreeGrafter"/>
</dbReference>
<comment type="subcellular location">
    <subcellularLocation>
        <location evidence="1">Membrane</location>
        <topology evidence="1">Multi-pass membrane protein</topology>
    </subcellularLocation>
</comment>
<feature type="transmembrane region" description="Helical" evidence="5">
    <location>
        <begin position="345"/>
        <end position="362"/>
    </location>
</feature>
<keyword evidence="2 5" id="KW-0812">Transmembrane</keyword>
<proteinExistence type="predicted"/>
<comment type="caution">
    <text evidence="7">The sequence shown here is derived from an EMBL/GenBank/DDBJ whole genome shotgun (WGS) entry which is preliminary data.</text>
</comment>
<dbReference type="OrthoDB" id="5296287at2759"/>
<dbReference type="PANTHER" id="PTHR23508:SF9">
    <property type="entry name" value="CARBOXYLIC ACID TRANSPORT PROTEIN (AFU_ORTHOLOGUE AFUA_2G09450)"/>
    <property type="match status" value="1"/>
</dbReference>
<dbReference type="FunFam" id="1.20.1250.20:FF:000395">
    <property type="entry name" value="Carboxylic acid transporter protein homolog"/>
    <property type="match status" value="1"/>
</dbReference>
<dbReference type="CDD" id="cd17316">
    <property type="entry name" value="MFS_SV2_like"/>
    <property type="match status" value="1"/>
</dbReference>
<gene>
    <name evidence="7" type="ORF">KCV03_g9159</name>
</gene>
<dbReference type="GO" id="GO:0005886">
    <property type="term" value="C:plasma membrane"/>
    <property type="evidence" value="ECO:0007669"/>
    <property type="project" value="TreeGrafter"/>
</dbReference>
<feature type="transmembrane region" description="Helical" evidence="5">
    <location>
        <begin position="278"/>
        <end position="294"/>
    </location>
</feature>